<comment type="caution">
    <text evidence="2">The sequence shown here is derived from an EMBL/GenBank/DDBJ whole genome shotgun (WGS) entry which is preliminary data.</text>
</comment>
<feature type="region of interest" description="Disordered" evidence="1">
    <location>
        <begin position="217"/>
        <end position="259"/>
    </location>
</feature>
<dbReference type="EMBL" id="JAZGQL010000001">
    <property type="protein sequence ID" value="MEE6305425.1"/>
    <property type="molecule type" value="Genomic_DNA"/>
</dbReference>
<protein>
    <submittedName>
        <fullName evidence="2">WXG100 family type VII secretion target</fullName>
    </submittedName>
</protein>
<dbReference type="RefSeq" id="WP_331205814.1">
    <property type="nucleotide sequence ID" value="NZ_JAZGQL010000001.1"/>
</dbReference>
<name>A0ABU7S637_9ACTN</name>
<gene>
    <name evidence="2" type="ORF">V1634_01060</name>
</gene>
<dbReference type="Gene3D" id="1.10.287.1060">
    <property type="entry name" value="ESAT-6-like"/>
    <property type="match status" value="1"/>
</dbReference>
<keyword evidence="3" id="KW-1185">Reference proteome</keyword>
<accession>A0ABU7S637</accession>
<dbReference type="SUPFAM" id="SSF140453">
    <property type="entry name" value="EsxAB dimer-like"/>
    <property type="match status" value="1"/>
</dbReference>
<feature type="compositionally biased region" description="Low complexity" evidence="1">
    <location>
        <begin position="226"/>
        <end position="246"/>
    </location>
</feature>
<sequence length="259" mass="27127">MAAPMDDLIEPKPQDPIPDSIENVLGLPQYISPSYWLGRAAEFVCGTNPWQWLAEEFTGDWQALQTAGRAVQNLAGFNDACASAINSAVATVGYGWEGNAADAADEYFSEIVRVLRGQISALVSLGHQLETTAFSVYETAGALKGLLEGLTDLLIAIGVEMAATAASAPTVIGPILGGAGIAFTASQAVAKWQQILSVQNHIWNIVQAYTGGGRRAARRGGEREAAVPAGPGVRPPRGAAAAATTRFPPPGLSRSRKSR</sequence>
<proteinExistence type="predicted"/>
<evidence type="ECO:0000313" key="2">
    <source>
        <dbReference type="EMBL" id="MEE6305425.1"/>
    </source>
</evidence>
<reference evidence="2 3" key="1">
    <citation type="submission" date="2024-01" db="EMBL/GenBank/DDBJ databases">
        <title>Genome insights into Plantactinospora veratri sp. nov.</title>
        <authorList>
            <person name="Wang L."/>
        </authorList>
    </citation>
    <scope>NUCLEOTIDE SEQUENCE [LARGE SCALE GENOMIC DNA]</scope>
    <source>
        <strain evidence="2 3">NEAU-FHS4</strain>
    </source>
</reference>
<evidence type="ECO:0000256" key="1">
    <source>
        <dbReference type="SAM" id="MobiDB-lite"/>
    </source>
</evidence>
<evidence type="ECO:0000313" key="3">
    <source>
        <dbReference type="Proteomes" id="UP001339911"/>
    </source>
</evidence>
<organism evidence="2 3">
    <name type="scientific">Plantactinospora veratri</name>
    <dbReference type="NCBI Taxonomy" id="1436122"/>
    <lineage>
        <taxon>Bacteria</taxon>
        <taxon>Bacillati</taxon>
        <taxon>Actinomycetota</taxon>
        <taxon>Actinomycetes</taxon>
        <taxon>Micromonosporales</taxon>
        <taxon>Micromonosporaceae</taxon>
        <taxon>Plantactinospora</taxon>
    </lineage>
</organism>
<dbReference type="InterPro" id="IPR036689">
    <property type="entry name" value="ESAT-6-like_sf"/>
</dbReference>
<dbReference type="Proteomes" id="UP001339911">
    <property type="component" value="Unassembled WGS sequence"/>
</dbReference>